<evidence type="ECO:0000256" key="2">
    <source>
        <dbReference type="ARBA" id="ARBA00023125"/>
    </source>
</evidence>
<dbReference type="SMART" id="SM00419">
    <property type="entry name" value="HTH_CRP"/>
    <property type="match status" value="1"/>
</dbReference>
<evidence type="ECO:0000313" key="7">
    <source>
        <dbReference type="Proteomes" id="UP000620327"/>
    </source>
</evidence>
<dbReference type="Gene3D" id="1.10.10.10">
    <property type="entry name" value="Winged helix-like DNA-binding domain superfamily/Winged helix DNA-binding domain"/>
    <property type="match status" value="1"/>
</dbReference>
<keyword evidence="3" id="KW-0804">Transcription</keyword>
<dbReference type="Gene3D" id="2.60.120.10">
    <property type="entry name" value="Jelly Rolls"/>
    <property type="match status" value="1"/>
</dbReference>
<dbReference type="Proteomes" id="UP000620327">
    <property type="component" value="Unassembled WGS sequence"/>
</dbReference>
<evidence type="ECO:0000313" key="6">
    <source>
        <dbReference type="EMBL" id="MBC5770849.1"/>
    </source>
</evidence>
<gene>
    <name evidence="6" type="ORF">H8Z83_11055</name>
</gene>
<dbReference type="SUPFAM" id="SSF46785">
    <property type="entry name" value="Winged helix' DNA-binding domain"/>
    <property type="match status" value="1"/>
</dbReference>
<feature type="domain" description="Cyclic nucleotide-binding" evidence="4">
    <location>
        <begin position="10"/>
        <end position="76"/>
    </location>
</feature>
<dbReference type="InterPro" id="IPR036390">
    <property type="entry name" value="WH_DNA-bd_sf"/>
</dbReference>
<dbReference type="InterPro" id="IPR000595">
    <property type="entry name" value="cNMP-bd_dom"/>
</dbReference>
<dbReference type="InterPro" id="IPR012318">
    <property type="entry name" value="HTH_CRP"/>
</dbReference>
<feature type="domain" description="HTH crp-type" evidence="5">
    <location>
        <begin position="146"/>
        <end position="212"/>
    </location>
</feature>
<dbReference type="InterPro" id="IPR036388">
    <property type="entry name" value="WH-like_DNA-bd_sf"/>
</dbReference>
<dbReference type="InterPro" id="IPR014710">
    <property type="entry name" value="RmlC-like_jellyroll"/>
</dbReference>
<dbReference type="SUPFAM" id="SSF51206">
    <property type="entry name" value="cAMP-binding domain-like"/>
    <property type="match status" value="1"/>
</dbReference>
<dbReference type="GO" id="GO:0003677">
    <property type="term" value="F:DNA binding"/>
    <property type="evidence" value="ECO:0007669"/>
    <property type="project" value="UniProtKB-KW"/>
</dbReference>
<evidence type="ECO:0000256" key="3">
    <source>
        <dbReference type="ARBA" id="ARBA00023163"/>
    </source>
</evidence>
<dbReference type="PANTHER" id="PTHR24567:SF74">
    <property type="entry name" value="HTH-TYPE TRANSCRIPTIONAL REGULATOR ARCR"/>
    <property type="match status" value="1"/>
</dbReference>
<dbReference type="InterPro" id="IPR018490">
    <property type="entry name" value="cNMP-bd_dom_sf"/>
</dbReference>
<reference evidence="6" key="1">
    <citation type="submission" date="2020-08" db="EMBL/GenBank/DDBJ databases">
        <title>Genome public.</title>
        <authorList>
            <person name="Liu C."/>
            <person name="Sun Q."/>
        </authorList>
    </citation>
    <scope>NUCLEOTIDE SEQUENCE</scope>
    <source>
        <strain evidence="6">BX15</strain>
    </source>
</reference>
<keyword evidence="1" id="KW-0805">Transcription regulation</keyword>
<dbReference type="GO" id="GO:0003700">
    <property type="term" value="F:DNA-binding transcription factor activity"/>
    <property type="evidence" value="ECO:0007669"/>
    <property type="project" value="TreeGrafter"/>
</dbReference>
<dbReference type="InterPro" id="IPR050397">
    <property type="entry name" value="Env_Response_Regulators"/>
</dbReference>
<dbReference type="PANTHER" id="PTHR24567">
    <property type="entry name" value="CRP FAMILY TRANSCRIPTIONAL REGULATORY PROTEIN"/>
    <property type="match status" value="1"/>
</dbReference>
<dbReference type="AlphaFoldDB" id="A0A923MKG1"/>
<accession>A0A923MKG1</accession>
<keyword evidence="7" id="KW-1185">Reference proteome</keyword>
<dbReference type="PRINTS" id="PR00034">
    <property type="entry name" value="HTHCRP"/>
</dbReference>
<dbReference type="GO" id="GO:0005829">
    <property type="term" value="C:cytosol"/>
    <property type="evidence" value="ECO:0007669"/>
    <property type="project" value="TreeGrafter"/>
</dbReference>
<dbReference type="PROSITE" id="PS51063">
    <property type="entry name" value="HTH_CRP_2"/>
    <property type="match status" value="1"/>
</dbReference>
<dbReference type="CDD" id="cd00038">
    <property type="entry name" value="CAP_ED"/>
    <property type="match status" value="1"/>
</dbReference>
<dbReference type="EMBL" id="JACOQI010000010">
    <property type="protein sequence ID" value="MBC5770849.1"/>
    <property type="molecule type" value="Genomic_DNA"/>
</dbReference>
<dbReference type="Pfam" id="PF00027">
    <property type="entry name" value="cNMP_binding"/>
    <property type="match status" value="1"/>
</dbReference>
<comment type="caution">
    <text evidence="6">The sequence shown here is derived from an EMBL/GenBank/DDBJ whole genome shotgun (WGS) entry which is preliminary data.</text>
</comment>
<proteinExistence type="predicted"/>
<sequence length="215" mass="24379">MEDRLVQLPFWKDLTERERETVQRSAVTRRYEKGALIHDGGSECLGLVLVLSGELRTYLLSDEGREVTLFRLYAGDLCVLSASCVISQITFDTQMTAQRDTEVLIIPANIVAMLKEQNLAVRCCLYELATARFSDVMWAMQQLLFKGLDRRLAGFLLSEAERTGSDTIRMTHEQIAQHISSAREAVARMLKQFSEEGLVELKRGAITLRDFDSLK</sequence>
<evidence type="ECO:0000259" key="5">
    <source>
        <dbReference type="PROSITE" id="PS51063"/>
    </source>
</evidence>
<evidence type="ECO:0000256" key="1">
    <source>
        <dbReference type="ARBA" id="ARBA00023015"/>
    </source>
</evidence>
<dbReference type="Pfam" id="PF13545">
    <property type="entry name" value="HTH_Crp_2"/>
    <property type="match status" value="1"/>
</dbReference>
<protein>
    <submittedName>
        <fullName evidence="6">Crp/Fnr family transcriptional regulator</fullName>
    </submittedName>
</protein>
<organism evidence="6 7">
    <name type="scientific">Dysosmobacter segnis</name>
    <dbReference type="NCBI Taxonomy" id="2763042"/>
    <lineage>
        <taxon>Bacteria</taxon>
        <taxon>Bacillati</taxon>
        <taxon>Bacillota</taxon>
        <taxon>Clostridia</taxon>
        <taxon>Eubacteriales</taxon>
        <taxon>Oscillospiraceae</taxon>
        <taxon>Dysosmobacter</taxon>
    </lineage>
</organism>
<keyword evidence="2" id="KW-0238">DNA-binding</keyword>
<dbReference type="PROSITE" id="PS50042">
    <property type="entry name" value="CNMP_BINDING_3"/>
    <property type="match status" value="1"/>
</dbReference>
<evidence type="ECO:0000259" key="4">
    <source>
        <dbReference type="PROSITE" id="PS50042"/>
    </source>
</evidence>
<name>A0A923MKG1_9FIRM</name>